<reference evidence="2" key="1">
    <citation type="submission" date="2025-08" db="UniProtKB">
        <authorList>
            <consortium name="Ensembl"/>
        </authorList>
    </citation>
    <scope>IDENTIFICATION</scope>
</reference>
<dbReference type="Ensembl" id="ENSCLMT00005035883.1">
    <property type="protein sequence ID" value="ENSCLMP00005034470.1"/>
    <property type="gene ID" value="ENSCLMG00005016494.1"/>
</dbReference>
<proteinExistence type="predicted"/>
<dbReference type="GO" id="GO:0007186">
    <property type="term" value="P:G protein-coupled receptor signaling pathway"/>
    <property type="evidence" value="ECO:0007669"/>
    <property type="project" value="TreeGrafter"/>
</dbReference>
<gene>
    <name evidence="2" type="primary">pik3r6b</name>
</gene>
<evidence type="ECO:0000313" key="3">
    <source>
        <dbReference type="Proteomes" id="UP000694565"/>
    </source>
</evidence>
<feature type="region of interest" description="Disordered" evidence="1">
    <location>
        <begin position="368"/>
        <end position="389"/>
    </location>
</feature>
<dbReference type="RefSeq" id="XP_034394726.1">
    <property type="nucleotide sequence ID" value="XM_034538835.1"/>
</dbReference>
<protein>
    <submittedName>
        <fullName evidence="2">Phosphoinositide-3-kinase, regulatory subunit 6b</fullName>
    </submittedName>
</protein>
<reference evidence="2" key="2">
    <citation type="submission" date="2025-09" db="UniProtKB">
        <authorList>
            <consortium name="Ensembl"/>
        </authorList>
    </citation>
    <scope>IDENTIFICATION</scope>
</reference>
<feature type="region of interest" description="Disordered" evidence="1">
    <location>
        <begin position="317"/>
        <end position="349"/>
    </location>
</feature>
<dbReference type="InterPro" id="IPR019522">
    <property type="entry name" value="PIK3R5/6"/>
</dbReference>
<evidence type="ECO:0000256" key="1">
    <source>
        <dbReference type="SAM" id="MobiDB-lite"/>
    </source>
</evidence>
<dbReference type="PANTHER" id="PTHR15593">
    <property type="entry name" value="PHOSPHATIDYLINOSITOL 3-KINASE REGULATORY SUBUNIT"/>
    <property type="match status" value="1"/>
</dbReference>
<keyword evidence="3" id="KW-1185">Reference proteome</keyword>
<dbReference type="GO" id="GO:0046935">
    <property type="term" value="F:1-phosphatidylinositol-3-kinase regulator activity"/>
    <property type="evidence" value="ECO:0007669"/>
    <property type="project" value="InterPro"/>
</dbReference>
<dbReference type="AlphaFoldDB" id="A0A8C2ZZT4"/>
<organism evidence="2 3">
    <name type="scientific">Cyclopterus lumpus</name>
    <name type="common">Lumpsucker</name>
    <dbReference type="NCBI Taxonomy" id="8103"/>
    <lineage>
        <taxon>Eukaryota</taxon>
        <taxon>Metazoa</taxon>
        <taxon>Chordata</taxon>
        <taxon>Craniata</taxon>
        <taxon>Vertebrata</taxon>
        <taxon>Euteleostomi</taxon>
        <taxon>Actinopterygii</taxon>
        <taxon>Neopterygii</taxon>
        <taxon>Teleostei</taxon>
        <taxon>Neoteleostei</taxon>
        <taxon>Acanthomorphata</taxon>
        <taxon>Eupercaria</taxon>
        <taxon>Perciformes</taxon>
        <taxon>Cottioidei</taxon>
        <taxon>Cottales</taxon>
        <taxon>Cyclopteridae</taxon>
        <taxon>Cyclopterus</taxon>
    </lineage>
</organism>
<evidence type="ECO:0000313" key="2">
    <source>
        <dbReference type="Ensembl" id="ENSCLMP00005034470.1"/>
    </source>
</evidence>
<accession>A0A8C2ZZT4</accession>
<dbReference type="GO" id="GO:0005944">
    <property type="term" value="C:phosphatidylinositol 3-kinase complex, class IB"/>
    <property type="evidence" value="ECO:0007669"/>
    <property type="project" value="InterPro"/>
</dbReference>
<name>A0A8C2ZZT4_CYCLU</name>
<dbReference type="GeneID" id="117734630"/>
<dbReference type="Proteomes" id="UP000694565">
    <property type="component" value="Unplaced"/>
</dbReference>
<dbReference type="PANTHER" id="PTHR15593:SF1">
    <property type="entry name" value="PHOSPHOINOSITIDE 3-KINASE REGULATORY SUBUNIT 6"/>
    <property type="match status" value="1"/>
</dbReference>
<dbReference type="Pfam" id="PF10486">
    <property type="entry name" value="PI3K_1B_p101"/>
    <property type="match status" value="3"/>
</dbReference>
<dbReference type="GeneTree" id="ENSGT00530000063753"/>
<sequence length="715" mass="80127">MVDPTTRVAFSTVESSLNNMVQALLKEMSDQSVWEKGLIRWSLQKKLEANPSCSVSLIRVLVKELDKLLQIDKARSYTHTIPVLHTLYYVVMQSGVMIPTSVYQTVYECMMKLLILPSPYSGVALSTLRSIKMEMTTPGSLYHRRVTAEQNLKNEHLTLQEKVFVLADPAVFSAPMEAAVRTHLEASSFLTDVSTRQKNVVLHVLQTGLGTTCQSSKLTQALEALGEHMVETYFQEVALAVEKSLKHGAGGCANYLTRLQHIYRDIFTASQEERTKLHQGPVFSTAMPYPEINFLLWRDEEELWSLLANLAKCCGSNSTTVDEEDSVQSEDSGIERDLQESDTSTNPTATFTRRSAFKTIKTAHERGLMSEKRDAFPGGSPLSKEDRRRHTARVVVLGDDRVLGRLSRAYHSIRERESKHLILTRKLNLRLYYIPVTDVAPSQSSPDSPCENEGRLGLASFLGNVDLWYNSNINSLGAAISKLARKSVHREPAEPDVFLLDTLCYYLRCGTQTVNLPLYSVKMTRSSCDVVEEVFVSHLEADIPEFRHLKEKFSKEPSVCRKKPLVEVFHSLISVNYTEISLSKREVVKREAPMAFGVAITSEPAASTSGEDHLTVQFHSVNPGNNTTIQIQNISIRALQHRTLSVCLDKDSRSTYTDVQRVEISPCLHPGCGIGSRSTRELLFSKYLDKAMHLPISTFTGEPCASWCTDNAYCT</sequence>